<gene>
    <name evidence="7" type="primary">Ccl4_0</name>
    <name evidence="7" type="ORF">FREMAG_R11892</name>
</gene>
<dbReference type="GO" id="GO:0048245">
    <property type="term" value="P:eosinophil chemotaxis"/>
    <property type="evidence" value="ECO:0007669"/>
    <property type="project" value="TreeGrafter"/>
</dbReference>
<evidence type="ECO:0000313" key="7">
    <source>
        <dbReference type="EMBL" id="NWH43083.1"/>
    </source>
</evidence>
<organism evidence="7 8">
    <name type="scientific">Fregata magnificens</name>
    <name type="common">Magnificent frigatebird</name>
    <dbReference type="NCBI Taxonomy" id="37042"/>
    <lineage>
        <taxon>Eukaryota</taxon>
        <taxon>Metazoa</taxon>
        <taxon>Chordata</taxon>
        <taxon>Craniata</taxon>
        <taxon>Vertebrata</taxon>
        <taxon>Euteleostomi</taxon>
        <taxon>Archelosauria</taxon>
        <taxon>Archosauria</taxon>
        <taxon>Dinosauria</taxon>
        <taxon>Saurischia</taxon>
        <taxon>Theropoda</taxon>
        <taxon>Coelurosauria</taxon>
        <taxon>Aves</taxon>
        <taxon>Neognathae</taxon>
        <taxon>Neoaves</taxon>
        <taxon>Aequornithes</taxon>
        <taxon>Suliformes</taxon>
        <taxon>Fregatidae</taxon>
        <taxon>Fregata</taxon>
    </lineage>
</organism>
<dbReference type="InterPro" id="IPR001811">
    <property type="entry name" value="Chemokine_IL8-like_dom"/>
</dbReference>
<dbReference type="GO" id="GO:0048020">
    <property type="term" value="F:CCR chemokine receptor binding"/>
    <property type="evidence" value="ECO:0007669"/>
    <property type="project" value="TreeGrafter"/>
</dbReference>
<proteinExistence type="inferred from homology"/>
<keyword evidence="3" id="KW-0202">Cytokine</keyword>
<feature type="signal peptide" evidence="5">
    <location>
        <begin position="1"/>
        <end position="22"/>
    </location>
</feature>
<dbReference type="Gene3D" id="2.40.50.40">
    <property type="match status" value="1"/>
</dbReference>
<evidence type="ECO:0000256" key="3">
    <source>
        <dbReference type="ARBA" id="ARBA00022514"/>
    </source>
</evidence>
<feature type="chain" id="PRO_5032499867" evidence="5">
    <location>
        <begin position="23"/>
        <end position="103"/>
    </location>
</feature>
<dbReference type="InterPro" id="IPR036048">
    <property type="entry name" value="Interleukin_8-like_sf"/>
</dbReference>
<dbReference type="EMBL" id="WAAD01001887">
    <property type="protein sequence ID" value="NWH43083.1"/>
    <property type="molecule type" value="Genomic_DNA"/>
</dbReference>
<keyword evidence="2" id="KW-0145">Chemotaxis</keyword>
<evidence type="ECO:0000313" key="8">
    <source>
        <dbReference type="Proteomes" id="UP000632118"/>
    </source>
</evidence>
<reference evidence="7" key="1">
    <citation type="submission" date="2019-09" db="EMBL/GenBank/DDBJ databases">
        <title>Bird 10,000 Genomes (B10K) Project - Family phase.</title>
        <authorList>
            <person name="Zhang G."/>
        </authorList>
    </citation>
    <scope>NUCLEOTIDE SEQUENCE</scope>
    <source>
        <strain evidence="7">B10K-DU-002-48</strain>
        <tissue evidence="7">Muscle</tissue>
    </source>
</reference>
<feature type="non-terminal residue" evidence="7">
    <location>
        <position position="1"/>
    </location>
</feature>
<accession>A0A850VHU4</accession>
<protein>
    <submittedName>
        <fullName evidence="7">CCL4 protein</fullName>
    </submittedName>
</protein>
<dbReference type="GO" id="GO:0008009">
    <property type="term" value="F:chemokine activity"/>
    <property type="evidence" value="ECO:0007669"/>
    <property type="project" value="InterPro"/>
</dbReference>
<dbReference type="Pfam" id="PF00048">
    <property type="entry name" value="IL8"/>
    <property type="match status" value="1"/>
</dbReference>
<dbReference type="SMART" id="SM00199">
    <property type="entry name" value="SCY"/>
    <property type="match status" value="1"/>
</dbReference>
<feature type="non-terminal residue" evidence="7">
    <location>
        <position position="103"/>
    </location>
</feature>
<evidence type="ECO:0000256" key="4">
    <source>
        <dbReference type="ARBA" id="ARBA00022729"/>
    </source>
</evidence>
<dbReference type="Proteomes" id="UP000632118">
    <property type="component" value="Unassembled WGS sequence"/>
</dbReference>
<dbReference type="SUPFAM" id="SSF54117">
    <property type="entry name" value="Interleukin 8-like chemokines"/>
    <property type="match status" value="1"/>
</dbReference>
<sequence>MKAPTAGLVALLLVAICSPAEAHHGDSGIAGFSQKPNAVRTFCCFSYAQRPIRRRFITSAYMTSSICSQPAVVMVTRNGREVCTDPQAHWVQAYLKHFQMPEY</sequence>
<evidence type="ECO:0000256" key="1">
    <source>
        <dbReference type="ARBA" id="ARBA00010868"/>
    </source>
</evidence>
<dbReference type="GO" id="GO:0030335">
    <property type="term" value="P:positive regulation of cell migration"/>
    <property type="evidence" value="ECO:0007669"/>
    <property type="project" value="TreeGrafter"/>
</dbReference>
<evidence type="ECO:0000259" key="6">
    <source>
        <dbReference type="SMART" id="SM00199"/>
    </source>
</evidence>
<evidence type="ECO:0000256" key="2">
    <source>
        <dbReference type="ARBA" id="ARBA00022500"/>
    </source>
</evidence>
<dbReference type="CDD" id="cd00272">
    <property type="entry name" value="Chemokine_CC"/>
    <property type="match status" value="1"/>
</dbReference>
<dbReference type="PANTHER" id="PTHR12015">
    <property type="entry name" value="SMALL INDUCIBLE CYTOKINE A"/>
    <property type="match status" value="1"/>
</dbReference>
<dbReference type="GO" id="GO:0061844">
    <property type="term" value="P:antimicrobial humoral immune response mediated by antimicrobial peptide"/>
    <property type="evidence" value="ECO:0007669"/>
    <property type="project" value="TreeGrafter"/>
</dbReference>
<dbReference type="GO" id="GO:0070098">
    <property type="term" value="P:chemokine-mediated signaling pathway"/>
    <property type="evidence" value="ECO:0007669"/>
    <property type="project" value="TreeGrafter"/>
</dbReference>
<dbReference type="InterPro" id="IPR039809">
    <property type="entry name" value="Chemokine_b/g/d"/>
</dbReference>
<feature type="domain" description="Chemokine interleukin-8-like" evidence="6">
    <location>
        <begin position="40"/>
        <end position="98"/>
    </location>
</feature>
<dbReference type="GO" id="GO:0005615">
    <property type="term" value="C:extracellular space"/>
    <property type="evidence" value="ECO:0007669"/>
    <property type="project" value="UniProtKB-KW"/>
</dbReference>
<dbReference type="FunFam" id="2.40.50.40:FF:000002">
    <property type="entry name" value="C-C motif chemokine"/>
    <property type="match status" value="1"/>
</dbReference>
<comment type="caution">
    <text evidence="7">The sequence shown here is derived from an EMBL/GenBank/DDBJ whole genome shotgun (WGS) entry which is preliminary data.</text>
</comment>
<dbReference type="PANTHER" id="PTHR12015:SF103">
    <property type="entry name" value="C-C MOTIF CHEMOKINE 4-RELATED"/>
    <property type="match status" value="1"/>
</dbReference>
<keyword evidence="8" id="KW-1185">Reference proteome</keyword>
<evidence type="ECO:0000256" key="5">
    <source>
        <dbReference type="SAM" id="SignalP"/>
    </source>
</evidence>
<comment type="similarity">
    <text evidence="1">Belongs to the intercrine beta (chemokine CC) family.</text>
</comment>
<keyword evidence="4 5" id="KW-0732">Signal</keyword>
<name>A0A850VHU4_FREMA</name>
<dbReference type="OrthoDB" id="8934837at2759"/>
<dbReference type="GO" id="GO:0006954">
    <property type="term" value="P:inflammatory response"/>
    <property type="evidence" value="ECO:0007669"/>
    <property type="project" value="TreeGrafter"/>
</dbReference>
<dbReference type="AlphaFoldDB" id="A0A850VHU4"/>